<proteinExistence type="predicted"/>
<sequence length="271" mass="29919">MVLAVQVIAAAAVAEADNWKRLDEGLYMREFESPQKSDMGNSKITVLRISPANYAFKLLTVSELGGKSLTAKEWAKKYNLTAATNAGMYQADGSTSVGYMKNFNHVNNPKVSKSYKTALAFNPVDSTVADAEIIDSDCQNLEELKGKYNTIIQNIRMISCTNKNVWEQKQTSWSIAAIGKDKGGNILFLFSRSPYTVHDFIEIIMSLPISITSAVYLEGGRQASLYITARDTEIEKVGGYGANYDEDNTFQTAWPIPNVIGIVKKQSPNTK</sequence>
<evidence type="ECO:0000313" key="2">
    <source>
        <dbReference type="EMBL" id="KWT78340.1"/>
    </source>
</evidence>
<dbReference type="EMBL" id="LNQR01000116">
    <property type="protein sequence ID" value="KWT78340.1"/>
    <property type="molecule type" value="Genomic_DNA"/>
</dbReference>
<evidence type="ECO:0000259" key="1">
    <source>
        <dbReference type="Pfam" id="PF09992"/>
    </source>
</evidence>
<evidence type="ECO:0000313" key="3">
    <source>
        <dbReference type="Proteomes" id="UP000060487"/>
    </source>
</evidence>
<dbReference type="Proteomes" id="UP000060487">
    <property type="component" value="Unassembled WGS sequence"/>
</dbReference>
<gene>
    <name evidence="2" type="ORF">ASN18_2845</name>
</gene>
<keyword evidence="3" id="KW-1185">Reference proteome</keyword>
<dbReference type="InterPro" id="IPR018711">
    <property type="entry name" value="NAGPA"/>
</dbReference>
<name>A0ABR5SD05_9BACT</name>
<reference evidence="2 3" key="1">
    <citation type="submission" date="2015-11" db="EMBL/GenBank/DDBJ databases">
        <authorList>
            <person name="Lin W."/>
        </authorList>
    </citation>
    <scope>NUCLEOTIDE SEQUENCE [LARGE SCALE GENOMIC DNA]</scope>
    <source>
        <strain evidence="2 3">HCH-1</strain>
    </source>
</reference>
<accession>A0ABR5SD05</accession>
<dbReference type="Pfam" id="PF09992">
    <property type="entry name" value="NAGPA"/>
    <property type="match status" value="1"/>
</dbReference>
<protein>
    <recommendedName>
        <fullName evidence="1">Phosphodiester glycosidase domain-containing protein</fullName>
    </recommendedName>
</protein>
<feature type="domain" description="Phosphodiester glycosidase" evidence="1">
    <location>
        <begin position="79"/>
        <end position="262"/>
    </location>
</feature>
<comment type="caution">
    <text evidence="2">The sequence shown here is derived from an EMBL/GenBank/DDBJ whole genome shotgun (WGS) entry which is preliminary data.</text>
</comment>
<organism evidence="2 3">
    <name type="scientific">Candidatus Magnetominusculus xianensis</name>
    <dbReference type="NCBI Taxonomy" id="1748249"/>
    <lineage>
        <taxon>Bacteria</taxon>
        <taxon>Pseudomonadati</taxon>
        <taxon>Nitrospirota</taxon>
        <taxon>Nitrospiria</taxon>
        <taxon>Nitrospirales</taxon>
        <taxon>Nitrospiraceae</taxon>
        <taxon>Candidatus Magnetominusculus</taxon>
    </lineage>
</organism>
<dbReference type="RefSeq" id="WP_236861782.1">
    <property type="nucleotide sequence ID" value="NZ_LNQR01000116.1"/>
</dbReference>